<evidence type="ECO:0000313" key="2">
    <source>
        <dbReference type="Proteomes" id="UP000494106"/>
    </source>
</evidence>
<gene>
    <name evidence="1" type="ORF">APLA_LOCUS12081</name>
</gene>
<proteinExistence type="predicted"/>
<dbReference type="OrthoDB" id="8194935at2759"/>
<dbReference type="EMBL" id="CADEBC010000540">
    <property type="protein sequence ID" value="CAB3249491.1"/>
    <property type="molecule type" value="Genomic_DNA"/>
</dbReference>
<dbReference type="AlphaFoldDB" id="A0A8S1ASA9"/>
<accession>A0A8S1ASA9</accession>
<keyword evidence="2" id="KW-1185">Reference proteome</keyword>
<name>A0A8S1ASA9_ARCPL</name>
<comment type="caution">
    <text evidence="1">The sequence shown here is derived from an EMBL/GenBank/DDBJ whole genome shotgun (WGS) entry which is preliminary data.</text>
</comment>
<dbReference type="InterPro" id="IPR005312">
    <property type="entry name" value="DUF1759"/>
</dbReference>
<dbReference type="Proteomes" id="UP000494106">
    <property type="component" value="Unassembled WGS sequence"/>
</dbReference>
<protein>
    <submittedName>
        <fullName evidence="1">Uncharacterized protein</fullName>
    </submittedName>
</protein>
<organism evidence="1 2">
    <name type="scientific">Arctia plantaginis</name>
    <name type="common">Wood tiger moth</name>
    <name type="synonym">Phalaena plantaginis</name>
    <dbReference type="NCBI Taxonomy" id="874455"/>
    <lineage>
        <taxon>Eukaryota</taxon>
        <taxon>Metazoa</taxon>
        <taxon>Ecdysozoa</taxon>
        <taxon>Arthropoda</taxon>
        <taxon>Hexapoda</taxon>
        <taxon>Insecta</taxon>
        <taxon>Pterygota</taxon>
        <taxon>Neoptera</taxon>
        <taxon>Endopterygota</taxon>
        <taxon>Lepidoptera</taxon>
        <taxon>Glossata</taxon>
        <taxon>Ditrysia</taxon>
        <taxon>Noctuoidea</taxon>
        <taxon>Erebidae</taxon>
        <taxon>Arctiinae</taxon>
        <taxon>Arctia</taxon>
    </lineage>
</organism>
<dbReference type="Pfam" id="PF03564">
    <property type="entry name" value="DUF1759"/>
    <property type="match status" value="1"/>
</dbReference>
<reference evidence="1 2" key="1">
    <citation type="submission" date="2020-04" db="EMBL/GenBank/DDBJ databases">
        <authorList>
            <person name="Wallbank WR R."/>
            <person name="Pardo Diaz C."/>
            <person name="Kozak K."/>
            <person name="Martin S."/>
            <person name="Jiggins C."/>
            <person name="Moest M."/>
            <person name="Warren A I."/>
            <person name="Byers J.R.P. K."/>
            <person name="Montejo-Kovacevich G."/>
            <person name="Yen C E."/>
        </authorList>
    </citation>
    <scope>NUCLEOTIDE SEQUENCE [LARGE SCALE GENOMIC DNA]</scope>
</reference>
<sequence length="188" mass="21605">MPEQLKKLKNARAACKATVTRIQNYIMEPTNLTSATVDILEARKDKLVSALKSYEGIQIDILSLDGEDAEDVGEFEEKFFNTIARINETIRMLTKNETQQTSCMSASKLPNVDIPTFDGKDFTKFKPFYELCMAVIDNNKTLTDVQKLFYLRTYLEEEALSVIINLPLVSTSYLQLLKKRYDKNVKRR</sequence>
<evidence type="ECO:0000313" key="1">
    <source>
        <dbReference type="EMBL" id="CAB3249491.1"/>
    </source>
</evidence>